<feature type="region of interest" description="Disordered" evidence="7">
    <location>
        <begin position="1"/>
        <end position="72"/>
    </location>
</feature>
<dbReference type="FunFam" id="1.20.1720.10:FF:000009">
    <property type="entry name" value="MFS multidrug transporter"/>
    <property type="match status" value="1"/>
</dbReference>
<dbReference type="InterPro" id="IPR036259">
    <property type="entry name" value="MFS_trans_sf"/>
</dbReference>
<dbReference type="Proteomes" id="UP001174694">
    <property type="component" value="Unassembled WGS sequence"/>
</dbReference>
<comment type="subcellular location">
    <subcellularLocation>
        <location evidence="1">Membrane</location>
        <topology evidence="1">Multi-pass membrane protein</topology>
    </subcellularLocation>
</comment>
<dbReference type="PROSITE" id="PS50850">
    <property type="entry name" value="MFS"/>
    <property type="match status" value="1"/>
</dbReference>
<feature type="transmembrane region" description="Helical" evidence="8">
    <location>
        <begin position="89"/>
        <end position="109"/>
    </location>
</feature>
<sequence length="555" mass="60688">MMNDPTLNDASSSSDLDTGITPSGNPSESIPVADDKDVAGVLAAVNSHTRDEEGEPAESGAERNGDPGNLARVPSGPAYSVFSKGTKRWIIAMVTFSSFVSPMTANIYFPALNPIAKDLGVTVNLINLTLTTYMIMQGIAPTLFGDFGDMAGRRPAFIVSFTIYIAANIGLALQDNYAALMVLRCMQSGGSSGTLALSFAVVADIAVSGERGKYMGIVGAGINIGPALSPVVGGLLAEYLGWRAIFWFCAIFTVSFLVPYILTVPETCRKVVGNGSIPPQGWNMSLLDWLRYRRHPQLERAPRQKLRFPNPIKALSVVFEKDVGIILFYNSLLYLVFILVAATLSTQFSEIYHYTNLEVGLCYLPYGVGCCIAAISQGYILDWNYRRIAHNIGFTINMRRGDDLSNFPIEKARIQPLYPLLVVGLGATIAYGWVLEREPSVAAPLALQFVIGLCITGSFGILNTLIVDLYPEAPATAMAANNFVRCECGAVATSVIEIMIRSMGRGWCFTFWALLVVVFSPILWASPKYGIQWRAERRLRKEKHRLKRESEKARV</sequence>
<comment type="caution">
    <text evidence="10">The sequence shown here is derived from an EMBL/GenBank/DDBJ whole genome shotgun (WGS) entry which is preliminary data.</text>
</comment>
<evidence type="ECO:0000256" key="6">
    <source>
        <dbReference type="ARBA" id="ARBA00023180"/>
    </source>
</evidence>
<evidence type="ECO:0000256" key="3">
    <source>
        <dbReference type="ARBA" id="ARBA00022692"/>
    </source>
</evidence>
<feature type="transmembrane region" description="Helical" evidence="8">
    <location>
        <begin position="363"/>
        <end position="381"/>
    </location>
</feature>
<dbReference type="PANTHER" id="PTHR23502:SF51">
    <property type="entry name" value="QUINIDINE RESISTANCE PROTEIN 1-RELATED"/>
    <property type="match status" value="1"/>
</dbReference>
<feature type="transmembrane region" description="Helical" evidence="8">
    <location>
        <begin position="214"/>
        <end position="232"/>
    </location>
</feature>
<dbReference type="Pfam" id="PF07690">
    <property type="entry name" value="MFS_1"/>
    <property type="match status" value="1"/>
</dbReference>
<evidence type="ECO:0000313" key="10">
    <source>
        <dbReference type="EMBL" id="KAJ9149046.1"/>
    </source>
</evidence>
<feature type="transmembrane region" description="Helical" evidence="8">
    <location>
        <begin position="244"/>
        <end position="262"/>
    </location>
</feature>
<dbReference type="AlphaFoldDB" id="A0AA38RIR9"/>
<evidence type="ECO:0000256" key="7">
    <source>
        <dbReference type="SAM" id="MobiDB-lite"/>
    </source>
</evidence>
<feature type="compositionally biased region" description="Polar residues" evidence="7">
    <location>
        <begin position="1"/>
        <end position="28"/>
    </location>
</feature>
<feature type="transmembrane region" description="Helical" evidence="8">
    <location>
        <begin position="506"/>
        <end position="524"/>
    </location>
</feature>
<accession>A0AA38RIR9</accession>
<feature type="transmembrane region" description="Helical" evidence="8">
    <location>
        <begin position="417"/>
        <end position="435"/>
    </location>
</feature>
<protein>
    <submittedName>
        <fullName evidence="10">Chloramphenicol resistance protein</fullName>
    </submittedName>
</protein>
<dbReference type="FunFam" id="1.20.1250.20:FF:000172">
    <property type="entry name" value="MFS multidrug resistance transporter"/>
    <property type="match status" value="1"/>
</dbReference>
<dbReference type="InterPro" id="IPR020846">
    <property type="entry name" value="MFS_dom"/>
</dbReference>
<evidence type="ECO:0000256" key="8">
    <source>
        <dbReference type="SAM" id="Phobius"/>
    </source>
</evidence>
<keyword evidence="11" id="KW-1185">Reference proteome</keyword>
<proteinExistence type="predicted"/>
<dbReference type="GO" id="GO:0140115">
    <property type="term" value="P:export across plasma membrane"/>
    <property type="evidence" value="ECO:0007669"/>
    <property type="project" value="UniProtKB-ARBA"/>
</dbReference>
<feature type="transmembrane region" description="Helical" evidence="8">
    <location>
        <begin position="156"/>
        <end position="174"/>
    </location>
</feature>
<name>A0AA38RIR9_9PEZI</name>
<dbReference type="InterPro" id="IPR011701">
    <property type="entry name" value="MFS"/>
</dbReference>
<reference evidence="10" key="1">
    <citation type="submission" date="2022-07" db="EMBL/GenBank/DDBJ databases">
        <title>Fungi with potential for degradation of polypropylene.</title>
        <authorList>
            <person name="Gostincar C."/>
        </authorList>
    </citation>
    <scope>NUCLEOTIDE SEQUENCE</scope>
    <source>
        <strain evidence="10">EXF-13308</strain>
    </source>
</reference>
<keyword evidence="3 8" id="KW-0812">Transmembrane</keyword>
<dbReference type="CDD" id="cd17323">
    <property type="entry name" value="MFS_Tpo1_MDR_like"/>
    <property type="match status" value="1"/>
</dbReference>
<dbReference type="SUPFAM" id="SSF103473">
    <property type="entry name" value="MFS general substrate transporter"/>
    <property type="match status" value="1"/>
</dbReference>
<dbReference type="GO" id="GO:0005886">
    <property type="term" value="C:plasma membrane"/>
    <property type="evidence" value="ECO:0007669"/>
    <property type="project" value="TreeGrafter"/>
</dbReference>
<organism evidence="10 11">
    <name type="scientific">Pleurostoma richardsiae</name>
    <dbReference type="NCBI Taxonomy" id="41990"/>
    <lineage>
        <taxon>Eukaryota</taxon>
        <taxon>Fungi</taxon>
        <taxon>Dikarya</taxon>
        <taxon>Ascomycota</taxon>
        <taxon>Pezizomycotina</taxon>
        <taxon>Sordariomycetes</taxon>
        <taxon>Sordariomycetidae</taxon>
        <taxon>Calosphaeriales</taxon>
        <taxon>Pleurostomataceae</taxon>
        <taxon>Pleurostoma</taxon>
    </lineage>
</organism>
<dbReference type="EMBL" id="JANBVO010000011">
    <property type="protein sequence ID" value="KAJ9149046.1"/>
    <property type="molecule type" value="Genomic_DNA"/>
</dbReference>
<dbReference type="Gene3D" id="1.20.1250.20">
    <property type="entry name" value="MFS general substrate transporter like domains"/>
    <property type="match status" value="1"/>
</dbReference>
<dbReference type="GO" id="GO:0015137">
    <property type="term" value="F:citrate transmembrane transporter activity"/>
    <property type="evidence" value="ECO:0007669"/>
    <property type="project" value="UniProtKB-ARBA"/>
</dbReference>
<feature type="transmembrane region" description="Helical" evidence="8">
    <location>
        <begin position="323"/>
        <end position="343"/>
    </location>
</feature>
<dbReference type="PRINTS" id="PR01036">
    <property type="entry name" value="TCRTETB"/>
</dbReference>
<evidence type="ECO:0000256" key="2">
    <source>
        <dbReference type="ARBA" id="ARBA00022448"/>
    </source>
</evidence>
<evidence type="ECO:0000259" key="9">
    <source>
        <dbReference type="PROSITE" id="PS50850"/>
    </source>
</evidence>
<feature type="domain" description="Major facilitator superfamily (MFS) profile" evidence="9">
    <location>
        <begin position="90"/>
        <end position="528"/>
    </location>
</feature>
<evidence type="ECO:0000256" key="1">
    <source>
        <dbReference type="ARBA" id="ARBA00004141"/>
    </source>
</evidence>
<feature type="transmembrane region" description="Helical" evidence="8">
    <location>
        <begin position="121"/>
        <end position="144"/>
    </location>
</feature>
<keyword evidence="2" id="KW-0813">Transport</keyword>
<evidence type="ECO:0000256" key="4">
    <source>
        <dbReference type="ARBA" id="ARBA00022989"/>
    </source>
</evidence>
<keyword evidence="5 8" id="KW-0472">Membrane</keyword>
<dbReference type="PANTHER" id="PTHR23502">
    <property type="entry name" value="MAJOR FACILITATOR SUPERFAMILY"/>
    <property type="match status" value="1"/>
</dbReference>
<evidence type="ECO:0000313" key="11">
    <source>
        <dbReference type="Proteomes" id="UP001174694"/>
    </source>
</evidence>
<evidence type="ECO:0000256" key="5">
    <source>
        <dbReference type="ARBA" id="ARBA00023136"/>
    </source>
</evidence>
<gene>
    <name evidence="10" type="ORF">NKR23_g4635</name>
</gene>
<keyword evidence="6" id="KW-0325">Glycoprotein</keyword>
<keyword evidence="4 8" id="KW-1133">Transmembrane helix</keyword>
<feature type="transmembrane region" description="Helical" evidence="8">
    <location>
        <begin position="441"/>
        <end position="462"/>
    </location>
</feature>